<dbReference type="InterPro" id="IPR050824">
    <property type="entry name" value="Thiol_disulfide_DsbA"/>
</dbReference>
<organism evidence="11 12">
    <name type="scientific">Malikia granosa</name>
    <dbReference type="NCBI Taxonomy" id="263067"/>
    <lineage>
        <taxon>Bacteria</taxon>
        <taxon>Pseudomonadati</taxon>
        <taxon>Pseudomonadota</taxon>
        <taxon>Betaproteobacteria</taxon>
        <taxon>Burkholderiales</taxon>
        <taxon>Comamonadaceae</taxon>
        <taxon>Malikia</taxon>
    </lineage>
</organism>
<feature type="chain" id="PRO_5015671186" description="Thiol:disulfide interchange protein" evidence="9">
    <location>
        <begin position="29"/>
        <end position="210"/>
    </location>
</feature>
<comment type="similarity">
    <text evidence="2">Belongs to the thioredoxin family. DsbA subfamily.</text>
</comment>
<evidence type="ECO:0000256" key="2">
    <source>
        <dbReference type="ARBA" id="ARBA00005791"/>
    </source>
</evidence>
<evidence type="ECO:0000313" key="11">
    <source>
        <dbReference type="EMBL" id="PRD64189.1"/>
    </source>
</evidence>
<evidence type="ECO:0000256" key="8">
    <source>
        <dbReference type="PIRSR" id="PIRSR001488-1"/>
    </source>
</evidence>
<dbReference type="GO" id="GO:0042597">
    <property type="term" value="C:periplasmic space"/>
    <property type="evidence" value="ECO:0007669"/>
    <property type="project" value="UniProtKB-SubCell"/>
</dbReference>
<dbReference type="PANTHER" id="PTHR35891:SF3">
    <property type="entry name" value="THIOL:DISULFIDE INTERCHANGE PROTEIN DSBL"/>
    <property type="match status" value="1"/>
</dbReference>
<sequence length="210" mass="22940">MQRRIFNRTLLAGSALAGTGLLSLPVQAQSGFKEGKDYLRLKQPVAVDAPAGQVEVLEFFSYGCIHCFQFEPQVKAWLQQKPAHVSFKRVPVFAEPLQRVYYALEAMGQLEATHDKLFALFFTDSVRPAGNKPEAMADWVAKAGVDRAKFLAAYQSFGVAGKVKRASQLADLYQVEGTPAVGIAGRFLVPGQAERTLPIVNALIAEARKG</sequence>
<feature type="signal peptide" evidence="9">
    <location>
        <begin position="1"/>
        <end position="28"/>
    </location>
</feature>
<evidence type="ECO:0000256" key="6">
    <source>
        <dbReference type="ARBA" id="ARBA00023284"/>
    </source>
</evidence>
<dbReference type="Pfam" id="PF01323">
    <property type="entry name" value="DSBA"/>
    <property type="match status" value="1"/>
</dbReference>
<evidence type="ECO:0000256" key="1">
    <source>
        <dbReference type="ARBA" id="ARBA00004418"/>
    </source>
</evidence>
<dbReference type="InterPro" id="IPR013766">
    <property type="entry name" value="Thioredoxin_domain"/>
</dbReference>
<keyword evidence="6" id="KW-0676">Redox-active center</keyword>
<feature type="disulfide bond" description="Redox-active" evidence="8">
    <location>
        <begin position="64"/>
        <end position="67"/>
    </location>
</feature>
<proteinExistence type="inferred from homology"/>
<dbReference type="InterPro" id="IPR023205">
    <property type="entry name" value="DsbA/DsbL"/>
</dbReference>
<evidence type="ECO:0000313" key="12">
    <source>
        <dbReference type="Proteomes" id="UP000238589"/>
    </source>
</evidence>
<dbReference type="Proteomes" id="UP000238589">
    <property type="component" value="Unassembled WGS sequence"/>
</dbReference>
<keyword evidence="4 7" id="KW-0574">Periplasm</keyword>
<keyword evidence="5 7" id="KW-1015">Disulfide bond</keyword>
<keyword evidence="12" id="KW-1185">Reference proteome</keyword>
<dbReference type="PROSITE" id="PS51352">
    <property type="entry name" value="THIOREDOXIN_2"/>
    <property type="match status" value="1"/>
</dbReference>
<evidence type="ECO:0000259" key="10">
    <source>
        <dbReference type="PROSITE" id="PS51352"/>
    </source>
</evidence>
<dbReference type="EMBL" id="PVLQ01000085">
    <property type="protein sequence ID" value="PRD64189.1"/>
    <property type="molecule type" value="Genomic_DNA"/>
</dbReference>
<dbReference type="PIRSF" id="PIRSF001488">
    <property type="entry name" value="Tdi_protein"/>
    <property type="match status" value="1"/>
</dbReference>
<keyword evidence="3 9" id="KW-0732">Signal</keyword>
<evidence type="ECO:0000256" key="3">
    <source>
        <dbReference type="ARBA" id="ARBA00022729"/>
    </source>
</evidence>
<dbReference type="InterPro" id="IPR001853">
    <property type="entry name" value="DSBA-like_thioredoxin_dom"/>
</dbReference>
<dbReference type="RefSeq" id="WP_105749494.1">
    <property type="nucleotide sequence ID" value="NZ_PVLQ01000085.1"/>
</dbReference>
<dbReference type="Gene3D" id="3.40.30.10">
    <property type="entry name" value="Glutaredoxin"/>
    <property type="match status" value="1"/>
</dbReference>
<dbReference type="SUPFAM" id="SSF52833">
    <property type="entry name" value="Thioredoxin-like"/>
    <property type="match status" value="1"/>
</dbReference>
<dbReference type="AlphaFoldDB" id="A0A2S9K194"/>
<name>A0A2S9K194_9BURK</name>
<evidence type="ECO:0000256" key="4">
    <source>
        <dbReference type="ARBA" id="ARBA00022764"/>
    </source>
</evidence>
<reference evidence="11 12" key="1">
    <citation type="submission" date="2018-03" db="EMBL/GenBank/DDBJ databases">
        <title>Comparative genomics illustrates the genes involved in a hyperalkaliphilic mechanisms of Serpentinomonas isolated from highly-alkaline calcium-rich serpentinized springs.</title>
        <authorList>
            <person name="Suzuki S."/>
            <person name="Ishii S."/>
            <person name="Walworth N."/>
            <person name="Bird L."/>
            <person name="Kuenen J.G."/>
            <person name="Nealson K.H."/>
        </authorList>
    </citation>
    <scope>NUCLEOTIDE SEQUENCE [LARGE SCALE GENOMIC DNA]</scope>
    <source>
        <strain evidence="11 12">P1</strain>
    </source>
</reference>
<gene>
    <name evidence="11" type="ORF">C6P64_15740</name>
</gene>
<dbReference type="CDD" id="cd03019">
    <property type="entry name" value="DsbA_DsbA"/>
    <property type="match status" value="1"/>
</dbReference>
<dbReference type="PANTHER" id="PTHR35891">
    <property type="entry name" value="THIOL:DISULFIDE INTERCHANGE PROTEIN DSBA"/>
    <property type="match status" value="1"/>
</dbReference>
<comment type="subcellular location">
    <subcellularLocation>
        <location evidence="1 7">Periplasm</location>
    </subcellularLocation>
</comment>
<protein>
    <recommendedName>
        <fullName evidence="7">Thiol:disulfide interchange protein</fullName>
    </recommendedName>
</protein>
<feature type="domain" description="Thioredoxin" evidence="10">
    <location>
        <begin position="15"/>
        <end position="209"/>
    </location>
</feature>
<accession>A0A2S9K194</accession>
<dbReference type="OrthoDB" id="9784896at2"/>
<evidence type="ECO:0000256" key="7">
    <source>
        <dbReference type="PIRNR" id="PIRNR001488"/>
    </source>
</evidence>
<dbReference type="GO" id="GO:0016491">
    <property type="term" value="F:oxidoreductase activity"/>
    <property type="evidence" value="ECO:0007669"/>
    <property type="project" value="InterPro"/>
</dbReference>
<comment type="caution">
    <text evidence="11">The sequence shown here is derived from an EMBL/GenBank/DDBJ whole genome shotgun (WGS) entry which is preliminary data.</text>
</comment>
<dbReference type="InterPro" id="IPR036249">
    <property type="entry name" value="Thioredoxin-like_sf"/>
</dbReference>
<evidence type="ECO:0000256" key="5">
    <source>
        <dbReference type="ARBA" id="ARBA00023157"/>
    </source>
</evidence>
<evidence type="ECO:0000256" key="9">
    <source>
        <dbReference type="SAM" id="SignalP"/>
    </source>
</evidence>